<sequence length="82" mass="9270">MKTYTPNLDLAVLDRLRECAALFAPDFPPAKPARWAGGYLHGLLTDSERRRLGVPLHGARADRNPRRGLAGYRGRGRTGRWW</sequence>
<proteinExistence type="predicted"/>
<dbReference type="Proteomes" id="UP000464178">
    <property type="component" value="Chromosome"/>
</dbReference>
<dbReference type="KEGG" id="gms:SOIL9_20060"/>
<protein>
    <submittedName>
        <fullName evidence="1">Uncharacterized protein</fullName>
    </submittedName>
</protein>
<evidence type="ECO:0000313" key="1">
    <source>
        <dbReference type="EMBL" id="VTR95708.1"/>
    </source>
</evidence>
<evidence type="ECO:0000313" key="2">
    <source>
        <dbReference type="Proteomes" id="UP000464178"/>
    </source>
</evidence>
<dbReference type="RefSeq" id="WP_197909597.1">
    <property type="nucleotide sequence ID" value="NZ_LR593886.1"/>
</dbReference>
<name>A0A6P2D326_9BACT</name>
<keyword evidence="2" id="KW-1185">Reference proteome</keyword>
<accession>A0A6P2D326</accession>
<dbReference type="EMBL" id="LR593886">
    <property type="protein sequence ID" value="VTR95708.1"/>
    <property type="molecule type" value="Genomic_DNA"/>
</dbReference>
<organism evidence="1 2">
    <name type="scientific">Gemmata massiliana</name>
    <dbReference type="NCBI Taxonomy" id="1210884"/>
    <lineage>
        <taxon>Bacteria</taxon>
        <taxon>Pseudomonadati</taxon>
        <taxon>Planctomycetota</taxon>
        <taxon>Planctomycetia</taxon>
        <taxon>Gemmatales</taxon>
        <taxon>Gemmataceae</taxon>
        <taxon>Gemmata</taxon>
    </lineage>
</organism>
<dbReference type="AlphaFoldDB" id="A0A6P2D326"/>
<reference evidence="1 2" key="1">
    <citation type="submission" date="2019-05" db="EMBL/GenBank/DDBJ databases">
        <authorList>
            <consortium name="Science for Life Laboratories"/>
        </authorList>
    </citation>
    <scope>NUCLEOTIDE SEQUENCE [LARGE SCALE GENOMIC DNA]</scope>
    <source>
        <strain evidence="1">Soil9</strain>
    </source>
</reference>
<gene>
    <name evidence="1" type="ORF">SOIL9_20060</name>
</gene>